<dbReference type="InterPro" id="IPR003960">
    <property type="entry name" value="ATPase_AAA_CS"/>
</dbReference>
<dbReference type="Proteomes" id="UP001212841">
    <property type="component" value="Unassembled WGS sequence"/>
</dbReference>
<feature type="compositionally biased region" description="Polar residues" evidence="3">
    <location>
        <begin position="243"/>
        <end position="253"/>
    </location>
</feature>
<feature type="region of interest" description="Disordered" evidence="3">
    <location>
        <begin position="274"/>
        <end position="295"/>
    </location>
</feature>
<feature type="domain" description="AAA+ ATPase" evidence="5">
    <location>
        <begin position="381"/>
        <end position="618"/>
    </location>
</feature>
<keyword evidence="4" id="KW-0472">Membrane</keyword>
<keyword evidence="7" id="KW-1185">Reference proteome</keyword>
<comment type="similarity">
    <text evidence="1">Belongs to the AAA ATPase family. BCS1 subfamily.</text>
</comment>
<evidence type="ECO:0000256" key="1">
    <source>
        <dbReference type="ARBA" id="ARBA00007448"/>
    </source>
</evidence>
<evidence type="ECO:0000256" key="4">
    <source>
        <dbReference type="SAM" id="Phobius"/>
    </source>
</evidence>
<feature type="compositionally biased region" description="Basic residues" evidence="3">
    <location>
        <begin position="1"/>
        <end position="12"/>
    </location>
</feature>
<keyword evidence="4" id="KW-1133">Transmembrane helix</keyword>
<organism evidence="6 7">
    <name type="scientific">Rhizophlyctis rosea</name>
    <dbReference type="NCBI Taxonomy" id="64517"/>
    <lineage>
        <taxon>Eukaryota</taxon>
        <taxon>Fungi</taxon>
        <taxon>Fungi incertae sedis</taxon>
        <taxon>Chytridiomycota</taxon>
        <taxon>Chytridiomycota incertae sedis</taxon>
        <taxon>Chytridiomycetes</taxon>
        <taxon>Rhizophlyctidales</taxon>
        <taxon>Rhizophlyctidaceae</taxon>
        <taxon>Rhizophlyctis</taxon>
    </lineage>
</organism>
<feature type="region of interest" description="Disordered" evidence="3">
    <location>
        <begin position="240"/>
        <end position="259"/>
    </location>
</feature>
<dbReference type="Pfam" id="PF00004">
    <property type="entry name" value="AAA"/>
    <property type="match status" value="2"/>
</dbReference>
<feature type="non-terminal residue" evidence="6">
    <location>
        <position position="1"/>
    </location>
</feature>
<keyword evidence="2" id="KW-0067">ATP-binding</keyword>
<dbReference type="SUPFAM" id="SSF52540">
    <property type="entry name" value="P-loop containing nucleoside triphosphate hydrolases"/>
    <property type="match status" value="1"/>
</dbReference>
<dbReference type="GO" id="GO:0005524">
    <property type="term" value="F:ATP binding"/>
    <property type="evidence" value="ECO:0007669"/>
    <property type="project" value="UniProtKB-KW"/>
</dbReference>
<evidence type="ECO:0000313" key="7">
    <source>
        <dbReference type="Proteomes" id="UP001212841"/>
    </source>
</evidence>
<evidence type="ECO:0000256" key="2">
    <source>
        <dbReference type="RuleBase" id="RU003651"/>
    </source>
</evidence>
<dbReference type="PROSITE" id="PS00674">
    <property type="entry name" value="AAA"/>
    <property type="match status" value="1"/>
</dbReference>
<dbReference type="InterPro" id="IPR027417">
    <property type="entry name" value="P-loop_NTPase"/>
</dbReference>
<dbReference type="PANTHER" id="PTHR23070">
    <property type="entry name" value="BCS1 AAA-TYPE ATPASE"/>
    <property type="match status" value="1"/>
</dbReference>
<dbReference type="AlphaFoldDB" id="A0AAD5WWU4"/>
<keyword evidence="4" id="KW-0812">Transmembrane</keyword>
<sequence length="686" mass="76481">MARTKQVARRGGRGGSWLGSHAAPPQRKPYKRKAVTGGPVAQMRQTLRNSIADNGALYPVMQLLSGGSLQAMLLAWIPIKYGEMINTGIYAVDMFVTTLLVTVLIALMTFIGSALKTVIETDPVNNNQDETISIKVEHYRTDKYGELIVNLHYEALAWIISQRSREESTGDFRMVPYDADTAKTNSSSGDSWGYDWYSDYSNEDTDTSAVPDFNILPRGDFPLLIEHHGCLFSIKFEQPVDDGSNNDTKTPSTAYAERKARAEPPIVIQRALEEEKDRKKEMQSDGTFDKDAEPLPEPTLEWMQKTLTHITKLYLEQQSKSRARARYERGRGGGWYHSSEIHASRGLSSVALDSPLEKLLLHDLSNFHTDKSFYERMGLPYRRGYLFSGKPGTGKTSLINAISATYNRDLYYVNLKEVQDDAALQSAFNSVPKNSIIVFEDVDAQSAVVHSRERRVALRGILRKAEEKREREKKERERVEKERKRAEKKRKEEAGEESSGEEDAADEEDASKSVAQILPQELEDGEDTSSVIGLAGDEGIGGFGGLKLNRMVGFGPDAVGASSLLGGFTLSTLLNCLDGHTLAEGTIIIMTSNHPEVLDPALIRPGRIDLHLGLGYCTRYQLLSMYRSVMDDEKAEVEGLETVPERVIAPCDAMRIMVLFRHTPEVIVEKLRERAYEILDGGEGAT</sequence>
<reference evidence="6" key="1">
    <citation type="submission" date="2020-05" db="EMBL/GenBank/DDBJ databases">
        <title>Phylogenomic resolution of chytrid fungi.</title>
        <authorList>
            <person name="Stajich J.E."/>
            <person name="Amses K."/>
            <person name="Simmons R."/>
            <person name="Seto K."/>
            <person name="Myers J."/>
            <person name="Bonds A."/>
            <person name="Quandt C.A."/>
            <person name="Barry K."/>
            <person name="Liu P."/>
            <person name="Grigoriev I."/>
            <person name="Longcore J.E."/>
            <person name="James T.Y."/>
        </authorList>
    </citation>
    <scope>NUCLEOTIDE SEQUENCE</scope>
    <source>
        <strain evidence="6">JEL0318</strain>
    </source>
</reference>
<dbReference type="SMART" id="SM00382">
    <property type="entry name" value="AAA"/>
    <property type="match status" value="1"/>
</dbReference>
<feature type="compositionally biased region" description="Basic and acidic residues" evidence="3">
    <location>
        <begin position="466"/>
        <end position="493"/>
    </location>
</feature>
<evidence type="ECO:0000313" key="6">
    <source>
        <dbReference type="EMBL" id="KAJ3035217.1"/>
    </source>
</evidence>
<evidence type="ECO:0000256" key="3">
    <source>
        <dbReference type="SAM" id="MobiDB-lite"/>
    </source>
</evidence>
<dbReference type="Gene3D" id="3.40.50.300">
    <property type="entry name" value="P-loop containing nucleotide triphosphate hydrolases"/>
    <property type="match status" value="1"/>
</dbReference>
<feature type="region of interest" description="Disordered" evidence="3">
    <location>
        <begin position="466"/>
        <end position="512"/>
    </location>
</feature>
<keyword evidence="2" id="KW-0547">Nucleotide-binding</keyword>
<feature type="compositionally biased region" description="Acidic residues" evidence="3">
    <location>
        <begin position="494"/>
        <end position="509"/>
    </location>
</feature>
<feature type="compositionally biased region" description="Basic and acidic residues" evidence="3">
    <location>
        <begin position="274"/>
        <end position="293"/>
    </location>
</feature>
<name>A0AAD5WWU4_9FUNG</name>
<dbReference type="GO" id="GO:0016887">
    <property type="term" value="F:ATP hydrolysis activity"/>
    <property type="evidence" value="ECO:0007669"/>
    <property type="project" value="InterPro"/>
</dbReference>
<dbReference type="InterPro" id="IPR050747">
    <property type="entry name" value="Mitochondrial_chaperone_BCS1"/>
</dbReference>
<protein>
    <recommendedName>
        <fullName evidence="5">AAA+ ATPase domain-containing protein</fullName>
    </recommendedName>
</protein>
<dbReference type="InterPro" id="IPR003593">
    <property type="entry name" value="AAA+_ATPase"/>
</dbReference>
<accession>A0AAD5WWU4</accession>
<feature type="transmembrane region" description="Helical" evidence="4">
    <location>
        <begin position="89"/>
        <end position="111"/>
    </location>
</feature>
<proteinExistence type="inferred from homology"/>
<dbReference type="InterPro" id="IPR003959">
    <property type="entry name" value="ATPase_AAA_core"/>
</dbReference>
<comment type="caution">
    <text evidence="6">The sequence shown here is derived from an EMBL/GenBank/DDBJ whole genome shotgun (WGS) entry which is preliminary data.</text>
</comment>
<evidence type="ECO:0000259" key="5">
    <source>
        <dbReference type="SMART" id="SM00382"/>
    </source>
</evidence>
<gene>
    <name evidence="6" type="ORF">HK097_004262</name>
</gene>
<feature type="region of interest" description="Disordered" evidence="3">
    <location>
        <begin position="1"/>
        <end position="37"/>
    </location>
</feature>
<dbReference type="EMBL" id="JADGJD010002071">
    <property type="protein sequence ID" value="KAJ3035217.1"/>
    <property type="molecule type" value="Genomic_DNA"/>
</dbReference>